<evidence type="ECO:0000313" key="4">
    <source>
        <dbReference type="EMBL" id="MBC1403008.1"/>
    </source>
</evidence>
<dbReference type="InterPro" id="IPR052735">
    <property type="entry name" value="NAD_biosynth-regulator"/>
</dbReference>
<evidence type="ECO:0000313" key="13">
    <source>
        <dbReference type="Proteomes" id="UP000029844"/>
    </source>
</evidence>
<dbReference type="Pfam" id="PF01381">
    <property type="entry name" value="HTH_3"/>
    <property type="match status" value="1"/>
</dbReference>
<protein>
    <submittedName>
        <fullName evidence="3 4">Transcriptional regulator</fullName>
        <ecNumber evidence="4">2.7.1.22</ecNumber>
        <ecNumber evidence="3 4">2.7.7.1</ecNumber>
    </submittedName>
</protein>
<evidence type="ECO:0000313" key="14">
    <source>
        <dbReference type="Proteomes" id="UP000533953"/>
    </source>
</evidence>
<dbReference type="GO" id="GO:0000166">
    <property type="term" value="F:nucleotide binding"/>
    <property type="evidence" value="ECO:0007669"/>
    <property type="project" value="UniProtKB-KW"/>
</dbReference>
<dbReference type="EMBL" id="JAARZA010000001">
    <property type="protein sequence ID" value="MBC2238917.1"/>
    <property type="molecule type" value="Genomic_DNA"/>
</dbReference>
<dbReference type="CDD" id="cd00093">
    <property type="entry name" value="HTH_XRE"/>
    <property type="match status" value="1"/>
</dbReference>
<evidence type="ECO:0000313" key="10">
    <source>
        <dbReference type="EMBL" id="MBC2242506.1"/>
    </source>
</evidence>
<dbReference type="Gene3D" id="3.40.50.300">
    <property type="entry name" value="P-loop containing nucleotide triphosphate hydrolases"/>
    <property type="match status" value="1"/>
</dbReference>
<feature type="binding site" evidence="1">
    <location>
        <begin position="177"/>
        <end position="179"/>
    </location>
    <ligand>
        <name>NAD(+)</name>
        <dbReference type="ChEBI" id="CHEBI:57540"/>
        <label>1</label>
    </ligand>
</feature>
<dbReference type="Gene3D" id="1.10.260.40">
    <property type="entry name" value="lambda repressor-like DNA-binding domains"/>
    <property type="match status" value="1"/>
</dbReference>
<evidence type="ECO:0000313" key="20">
    <source>
        <dbReference type="Proteomes" id="UP000553016"/>
    </source>
</evidence>
<dbReference type="eggNOG" id="COG3172">
    <property type="taxonomic scope" value="Bacteria"/>
</dbReference>
<dbReference type="InterPro" id="IPR014729">
    <property type="entry name" value="Rossmann-like_a/b/a_fold"/>
</dbReference>
<evidence type="ECO:0000313" key="19">
    <source>
        <dbReference type="Proteomes" id="UP000550367"/>
    </source>
</evidence>
<evidence type="ECO:0000313" key="6">
    <source>
        <dbReference type="EMBL" id="MBC1615567.1"/>
    </source>
</evidence>
<dbReference type="EMBL" id="JAARZS010000053">
    <property type="protein sequence ID" value="MBC2285657.1"/>
    <property type="molecule type" value="Genomic_DNA"/>
</dbReference>
<dbReference type="Proteomes" id="UP000548082">
    <property type="component" value="Unassembled WGS sequence"/>
</dbReference>
<dbReference type="PROSITE" id="PS50943">
    <property type="entry name" value="HTH_CROC1"/>
    <property type="match status" value="1"/>
</dbReference>
<evidence type="ECO:0000313" key="11">
    <source>
        <dbReference type="EMBL" id="MBC2285657.1"/>
    </source>
</evidence>
<dbReference type="SMART" id="SM00530">
    <property type="entry name" value="HTH_XRE"/>
    <property type="match status" value="1"/>
</dbReference>
<evidence type="ECO:0000313" key="8">
    <source>
        <dbReference type="EMBL" id="MBC1795116.1"/>
    </source>
</evidence>
<dbReference type="InterPro" id="IPR038727">
    <property type="entry name" value="NadR/Ttd14_AAA_dom"/>
</dbReference>
<feature type="domain" description="HTH cro/C1-type" evidence="2">
    <location>
        <begin position="7"/>
        <end position="62"/>
    </location>
</feature>
<keyword evidence="13" id="KW-1185">Reference proteome</keyword>
<dbReference type="InterPro" id="IPR004821">
    <property type="entry name" value="Cyt_trans-like"/>
</dbReference>
<dbReference type="NCBIfam" id="NF005988">
    <property type="entry name" value="PRK08099.1"/>
    <property type="match status" value="1"/>
</dbReference>
<reference evidence="3 13" key="1">
    <citation type="submission" date="2014-05" db="EMBL/GenBank/DDBJ databases">
        <title>Novel Listeriaceae from food processing environments.</title>
        <authorList>
            <person name="den Bakker H.C."/>
        </authorList>
    </citation>
    <scope>NUCLEOTIDE SEQUENCE [LARGE SCALE GENOMIC DNA]</scope>
    <source>
        <strain evidence="3 13">FSL A5-0281</strain>
    </source>
</reference>
<feature type="binding site" evidence="1">
    <location>
        <position position="104"/>
    </location>
    <ligand>
        <name>NAD(+)</name>
        <dbReference type="ChEBI" id="CHEBI:57540"/>
        <label>1</label>
    </ligand>
</feature>
<dbReference type="STRING" id="1552123.EP57_08335"/>
<dbReference type="EC" id="2.7.1.22" evidence="4"/>
<dbReference type="EMBL" id="JAASTX010000016">
    <property type="protein sequence ID" value="MBC1492600.1"/>
    <property type="molecule type" value="Genomic_DNA"/>
</dbReference>
<organism evidence="3 13">
    <name type="scientific">Listeria booriae</name>
    <dbReference type="NCBI Taxonomy" id="1552123"/>
    <lineage>
        <taxon>Bacteria</taxon>
        <taxon>Bacillati</taxon>
        <taxon>Bacillota</taxon>
        <taxon>Bacilli</taxon>
        <taxon>Bacillales</taxon>
        <taxon>Listeriaceae</taxon>
        <taxon>Listeria</taxon>
    </lineage>
</organism>
<evidence type="ECO:0000313" key="3">
    <source>
        <dbReference type="EMBL" id="KGL40553.1"/>
    </source>
</evidence>
<dbReference type="GO" id="GO:0009435">
    <property type="term" value="P:NAD+ biosynthetic process"/>
    <property type="evidence" value="ECO:0007669"/>
    <property type="project" value="InterPro"/>
</dbReference>
<dbReference type="Proteomes" id="UP000543005">
    <property type="component" value="Unassembled WGS sequence"/>
</dbReference>
<evidence type="ECO:0000313" key="5">
    <source>
        <dbReference type="EMBL" id="MBC1492600.1"/>
    </source>
</evidence>
<dbReference type="SUPFAM" id="SSF47413">
    <property type="entry name" value="lambda repressor-like DNA-binding domains"/>
    <property type="match status" value="1"/>
</dbReference>
<dbReference type="InterPro" id="IPR016429">
    <property type="entry name" value="NAD_NadR"/>
</dbReference>
<dbReference type="GeneID" id="58717379"/>
<dbReference type="EMBL" id="JAARSH010000003">
    <property type="protein sequence ID" value="MBC1615567.1"/>
    <property type="molecule type" value="Genomic_DNA"/>
</dbReference>
<comment type="caution">
    <text evidence="3">The sequence shown here is derived from an EMBL/GenBank/DDBJ whole genome shotgun (WGS) entry which is preliminary data.</text>
</comment>
<keyword evidence="4" id="KW-0418">Kinase</keyword>
<dbReference type="EMBL" id="JNFA01000023">
    <property type="protein sequence ID" value="KGL40553.1"/>
    <property type="molecule type" value="Genomic_DNA"/>
</dbReference>
<evidence type="ECO:0000313" key="9">
    <source>
        <dbReference type="EMBL" id="MBC2238917.1"/>
    </source>
</evidence>
<dbReference type="NCBIfam" id="TIGR00125">
    <property type="entry name" value="cyt_tran_rel"/>
    <property type="match status" value="1"/>
</dbReference>
<dbReference type="EMBL" id="JAARVD010000001">
    <property type="protein sequence ID" value="MBC1795116.1"/>
    <property type="molecule type" value="Genomic_DNA"/>
</dbReference>
<dbReference type="RefSeq" id="WP_052167613.1">
    <property type="nucleotide sequence ID" value="NZ_CBCSHQ010000012.1"/>
</dbReference>
<dbReference type="EMBL" id="JAARPT010000012">
    <property type="protein sequence ID" value="MBC1403008.1"/>
    <property type="molecule type" value="Genomic_DNA"/>
</dbReference>
<dbReference type="EMBL" id="JAARUV010000001">
    <property type="protein sequence ID" value="MBC1777737.1"/>
    <property type="molecule type" value="Genomic_DNA"/>
</dbReference>
<feature type="binding site" evidence="1">
    <location>
        <position position="77"/>
    </location>
    <ligand>
        <name>NAD(+)</name>
        <dbReference type="ChEBI" id="CHEBI:57540"/>
        <label>1</label>
    </ligand>
</feature>
<dbReference type="PANTHER" id="PTHR37512:SF1">
    <property type="entry name" value="NADR_TTD14 AAA DOMAIN-CONTAINING PROTEIN"/>
    <property type="match status" value="1"/>
</dbReference>
<dbReference type="OrthoDB" id="9802794at2"/>
<evidence type="ECO:0000313" key="18">
    <source>
        <dbReference type="Proteomes" id="UP000548082"/>
    </source>
</evidence>
<dbReference type="InterPro" id="IPR027417">
    <property type="entry name" value="P-loop_NTPase"/>
</dbReference>
<sequence>MQRYTYLKLALKENGLTLQQAADRIGVTKGYLSQLINNKIKEPSAQKLQALHEVLHLEYPPREKNIGVVFGKFYPLHTGHIYLIQRAASQVDELHVILCHDASRDFDLFQKSSMTKQPTVEDRWRWLLQTFKYQENIKIHDLSEDGIPPYPDGWDEWAIRAKKLLSDNHIQANAIYSSEPKDAIRYQELLGVDTVVIDAERSFMNISATQIRQEPFHYWDYIPTEVKPFFVRKVAILGGESSGKSTLVNKLANTFNTTSAWEYGRDYVFSHLGGNEKALQFSDYDKISLGQAQYIDFAVKYANKVAFIDTDYVTTQAFCMTYEGQKHPFVQAMIETQPFDLVILLENNTPWVNDGLRHLGSKEKRKDFQELLKQLMHENNIPYVAITSGNYEERYLESIRLVEQLLNDKKEQNDENSNYENWAK</sequence>
<dbReference type="Pfam" id="PF13521">
    <property type="entry name" value="AAA_28"/>
    <property type="match status" value="1"/>
</dbReference>
<evidence type="ECO:0000313" key="17">
    <source>
        <dbReference type="Proteomes" id="UP000547643"/>
    </source>
</evidence>
<dbReference type="Proteomes" id="UP000547643">
    <property type="component" value="Unassembled WGS sequence"/>
</dbReference>
<feature type="binding site" evidence="1">
    <location>
        <begin position="259"/>
        <end position="261"/>
    </location>
    <ligand>
        <name>NAD(+)</name>
        <dbReference type="ChEBI" id="CHEBI:57540"/>
        <label>2</label>
    </ligand>
</feature>
<dbReference type="PANTHER" id="PTHR37512">
    <property type="entry name" value="TRIFUNCTIONAL NAD BIOSYNTHESIS/REGULATOR PROTEIN NADR"/>
    <property type="match status" value="1"/>
</dbReference>
<keyword evidence="3" id="KW-0548">Nucleotidyltransferase</keyword>
<dbReference type="Proteomes" id="UP000533953">
    <property type="component" value="Unassembled WGS sequence"/>
</dbReference>
<dbReference type="Proteomes" id="UP000574104">
    <property type="component" value="Unassembled WGS sequence"/>
</dbReference>
<keyword evidence="1" id="KW-0547">Nucleotide-binding</keyword>
<accession>A0A099W808</accession>
<evidence type="ECO:0000313" key="16">
    <source>
        <dbReference type="Proteomes" id="UP000544413"/>
    </source>
</evidence>
<dbReference type="InterPro" id="IPR010982">
    <property type="entry name" value="Lambda_DNA-bd_dom_sf"/>
</dbReference>
<dbReference type="EC" id="2.7.7.1" evidence="3 4"/>
<dbReference type="GO" id="GO:0050262">
    <property type="term" value="F:ribosylnicotinamide kinase activity"/>
    <property type="evidence" value="ECO:0007669"/>
    <property type="project" value="UniProtKB-EC"/>
</dbReference>
<dbReference type="Proteomes" id="UP000553016">
    <property type="component" value="Unassembled WGS sequence"/>
</dbReference>
<feature type="binding site" evidence="1">
    <location>
        <begin position="144"/>
        <end position="157"/>
    </location>
    <ligand>
        <name>NAD(+)</name>
        <dbReference type="ChEBI" id="CHEBI:57540"/>
        <label>1</label>
    </ligand>
</feature>
<dbReference type="GO" id="GO:0000309">
    <property type="term" value="F:nicotinamide-nucleotide adenylyltransferase activity"/>
    <property type="evidence" value="ECO:0007669"/>
    <property type="project" value="UniProtKB-EC"/>
</dbReference>
<dbReference type="Proteomes" id="UP000029844">
    <property type="component" value="Unassembled WGS sequence"/>
</dbReference>
<dbReference type="NCBIfam" id="TIGR01526">
    <property type="entry name" value="nadR_NMN_Atrans"/>
    <property type="match status" value="1"/>
</dbReference>
<dbReference type="PIRSF" id="PIRSF004776">
    <property type="entry name" value="NadR_NMNAT/RNK"/>
    <property type="match status" value="1"/>
</dbReference>
<dbReference type="SUPFAM" id="SSF52540">
    <property type="entry name" value="P-loop containing nucleoside triphosphate hydrolases"/>
    <property type="match status" value="1"/>
</dbReference>
<dbReference type="AlphaFoldDB" id="A0A099W808"/>
<evidence type="ECO:0000256" key="1">
    <source>
        <dbReference type="PIRSR" id="PIRSR004776-1"/>
    </source>
</evidence>
<dbReference type="Gene3D" id="3.40.50.620">
    <property type="entry name" value="HUPs"/>
    <property type="match status" value="1"/>
</dbReference>
<gene>
    <name evidence="4" type="primary">nadR</name>
    <name evidence="3" type="ORF">EP57_08335</name>
    <name evidence="4" type="ORF">HB836_15555</name>
    <name evidence="6" type="ORF">HB904_05175</name>
    <name evidence="7" type="ORF">HCA46_02715</name>
    <name evidence="8" type="ORF">HCA55_00195</name>
    <name evidence="10" type="ORF">HCB25_00420</name>
    <name evidence="9" type="ORF">HCB35_00400</name>
    <name evidence="11" type="ORF">HCB69_14885</name>
    <name evidence="12" type="ORF">HCC36_10055</name>
    <name evidence="5" type="ORF">HCI99_12300</name>
</gene>
<dbReference type="InterPro" id="IPR006417">
    <property type="entry name" value="NadR_NMN_Atrans"/>
</dbReference>
<dbReference type="Proteomes" id="UP000544413">
    <property type="component" value="Unassembled WGS sequence"/>
</dbReference>
<dbReference type="EMBL" id="JAARYY010000001">
    <property type="protein sequence ID" value="MBC2242506.1"/>
    <property type="molecule type" value="Genomic_DNA"/>
</dbReference>
<reference evidence="14 15" key="2">
    <citation type="submission" date="2020-03" db="EMBL/GenBank/DDBJ databases">
        <title>Soil Listeria distribution.</title>
        <authorList>
            <person name="Liao J."/>
            <person name="Wiedmann M."/>
        </authorList>
    </citation>
    <scope>NUCLEOTIDE SEQUENCE [LARGE SCALE GENOMIC DNA]</scope>
    <source>
        <strain evidence="12 15">FSL L7-0051</strain>
        <strain evidence="11 22">FSL L7-0054</strain>
        <strain evidence="9 20">FSL L7-0149</strain>
        <strain evidence="10 19">FSL L7-0153</strain>
        <strain evidence="8 18">FSL L7-0990</strain>
        <strain evidence="7 17">FSL L7-1017</strain>
        <strain evidence="6 21">FSL L7-1299</strain>
        <strain evidence="5 14">FSL L7-1547</strain>
        <strain evidence="4 16">FSL L7-1658</strain>
    </source>
</reference>
<evidence type="ECO:0000313" key="7">
    <source>
        <dbReference type="EMBL" id="MBC1777737.1"/>
    </source>
</evidence>
<name>A0A099W808_9LIST</name>
<evidence type="ECO:0000259" key="2">
    <source>
        <dbReference type="PROSITE" id="PS50943"/>
    </source>
</evidence>
<feature type="binding site" evidence="1">
    <location>
        <begin position="70"/>
        <end position="73"/>
    </location>
    <ligand>
        <name>NAD(+)</name>
        <dbReference type="ChEBI" id="CHEBI:57540"/>
        <label>1</label>
    </ligand>
</feature>
<feature type="binding site" evidence="1">
    <location>
        <begin position="204"/>
        <end position="206"/>
    </location>
    <ligand>
        <name>NAD(+)</name>
        <dbReference type="ChEBI" id="CHEBI:57540"/>
        <label>1</label>
    </ligand>
</feature>
<proteinExistence type="predicted"/>
<evidence type="ECO:0000313" key="12">
    <source>
        <dbReference type="EMBL" id="MBC2293573.1"/>
    </source>
</evidence>
<dbReference type="GO" id="GO:0003677">
    <property type="term" value="F:DNA binding"/>
    <property type="evidence" value="ECO:0007669"/>
    <property type="project" value="InterPro"/>
</dbReference>
<evidence type="ECO:0000313" key="22">
    <source>
        <dbReference type="Proteomes" id="UP000585696"/>
    </source>
</evidence>
<keyword evidence="3" id="KW-0808">Transferase</keyword>
<dbReference type="Proteomes" id="UP000585696">
    <property type="component" value="Unassembled WGS sequence"/>
</dbReference>
<dbReference type="Proteomes" id="UP000550367">
    <property type="component" value="Unassembled WGS sequence"/>
</dbReference>
<dbReference type="Pfam" id="PF01467">
    <property type="entry name" value="CTP_transf_like"/>
    <property type="match status" value="1"/>
</dbReference>
<dbReference type="InterPro" id="IPR001387">
    <property type="entry name" value="Cro/C1-type_HTH"/>
</dbReference>
<dbReference type="SUPFAM" id="SSF52374">
    <property type="entry name" value="Nucleotidylyl transferase"/>
    <property type="match status" value="1"/>
</dbReference>
<dbReference type="EMBL" id="JAARZT010000018">
    <property type="protein sequence ID" value="MBC2293573.1"/>
    <property type="molecule type" value="Genomic_DNA"/>
</dbReference>
<evidence type="ECO:0000313" key="21">
    <source>
        <dbReference type="Proteomes" id="UP000574104"/>
    </source>
</evidence>
<evidence type="ECO:0000313" key="15">
    <source>
        <dbReference type="Proteomes" id="UP000543005"/>
    </source>
</evidence>